<reference evidence="2" key="1">
    <citation type="submission" date="2021-06" db="EMBL/GenBank/DDBJ databases">
        <authorList>
            <person name="Kallberg Y."/>
            <person name="Tangrot J."/>
            <person name="Rosling A."/>
        </authorList>
    </citation>
    <scope>NUCLEOTIDE SEQUENCE</scope>
    <source>
        <strain evidence="2">MT106</strain>
    </source>
</reference>
<dbReference type="Proteomes" id="UP000789831">
    <property type="component" value="Unassembled WGS sequence"/>
</dbReference>
<accession>A0A9N9B8F9</accession>
<evidence type="ECO:0000256" key="1">
    <source>
        <dbReference type="SAM" id="MobiDB-lite"/>
    </source>
</evidence>
<protein>
    <submittedName>
        <fullName evidence="2">6789_t:CDS:1</fullName>
    </submittedName>
</protein>
<dbReference type="OrthoDB" id="2442568at2759"/>
<organism evidence="2 3">
    <name type="scientific">Ambispora gerdemannii</name>
    <dbReference type="NCBI Taxonomy" id="144530"/>
    <lineage>
        <taxon>Eukaryota</taxon>
        <taxon>Fungi</taxon>
        <taxon>Fungi incertae sedis</taxon>
        <taxon>Mucoromycota</taxon>
        <taxon>Glomeromycotina</taxon>
        <taxon>Glomeromycetes</taxon>
        <taxon>Archaeosporales</taxon>
        <taxon>Ambisporaceae</taxon>
        <taxon>Ambispora</taxon>
    </lineage>
</organism>
<feature type="compositionally biased region" description="Basic and acidic residues" evidence="1">
    <location>
        <begin position="104"/>
        <end position="113"/>
    </location>
</feature>
<proteinExistence type="predicted"/>
<dbReference type="PANTHER" id="PTHR42090">
    <property type="match status" value="1"/>
</dbReference>
<dbReference type="EMBL" id="CAJVPL010001139">
    <property type="protein sequence ID" value="CAG8554833.1"/>
    <property type="molecule type" value="Genomic_DNA"/>
</dbReference>
<comment type="caution">
    <text evidence="2">The sequence shown here is derived from an EMBL/GenBank/DDBJ whole genome shotgun (WGS) entry which is preliminary data.</text>
</comment>
<gene>
    <name evidence="2" type="ORF">AGERDE_LOCUS6854</name>
</gene>
<dbReference type="PANTHER" id="PTHR42090:SF1">
    <property type="match status" value="1"/>
</dbReference>
<sequence length="113" mass="13071">MAIINRNILFYKALYVPIQSRRISYIITNNQGTPENSSNYKNKLRPSEKNEQTFSGTTDELAHNDTSYDPKTIDPRQEMEKTKHENEDRNPLEWSAANQSISKSTDKRGNQHA</sequence>
<dbReference type="AlphaFoldDB" id="A0A9N9B8F9"/>
<name>A0A9N9B8F9_9GLOM</name>
<feature type="region of interest" description="Disordered" evidence="1">
    <location>
        <begin position="28"/>
        <end position="113"/>
    </location>
</feature>
<feature type="compositionally biased region" description="Polar residues" evidence="1">
    <location>
        <begin position="28"/>
        <end position="41"/>
    </location>
</feature>
<feature type="compositionally biased region" description="Basic and acidic residues" evidence="1">
    <location>
        <begin position="60"/>
        <end position="91"/>
    </location>
</feature>
<evidence type="ECO:0000313" key="2">
    <source>
        <dbReference type="EMBL" id="CAG8554833.1"/>
    </source>
</evidence>
<evidence type="ECO:0000313" key="3">
    <source>
        <dbReference type="Proteomes" id="UP000789831"/>
    </source>
</evidence>
<keyword evidence="3" id="KW-1185">Reference proteome</keyword>